<feature type="region of interest" description="Disordered" evidence="2">
    <location>
        <begin position="199"/>
        <end position="281"/>
    </location>
</feature>
<organism evidence="4">
    <name type="scientific">Alexandrium monilatum</name>
    <dbReference type="NCBI Taxonomy" id="311494"/>
    <lineage>
        <taxon>Eukaryota</taxon>
        <taxon>Sar</taxon>
        <taxon>Alveolata</taxon>
        <taxon>Dinophyceae</taxon>
        <taxon>Gonyaulacales</taxon>
        <taxon>Pyrocystaceae</taxon>
        <taxon>Alexandrium</taxon>
    </lineage>
</organism>
<feature type="coiled-coil region" evidence="1">
    <location>
        <begin position="116"/>
        <end position="143"/>
    </location>
</feature>
<feature type="compositionally biased region" description="Pro residues" evidence="2">
    <location>
        <begin position="315"/>
        <end position="324"/>
    </location>
</feature>
<proteinExistence type="predicted"/>
<feature type="region of interest" description="Disordered" evidence="2">
    <location>
        <begin position="23"/>
        <end position="85"/>
    </location>
</feature>
<feature type="compositionally biased region" description="Acidic residues" evidence="2">
    <location>
        <begin position="33"/>
        <end position="44"/>
    </location>
</feature>
<dbReference type="EMBL" id="HBNR01057619">
    <property type="protein sequence ID" value="CAE4625116.1"/>
    <property type="molecule type" value="Transcribed_RNA"/>
</dbReference>
<protein>
    <submittedName>
        <fullName evidence="4">Uncharacterized protein</fullName>
    </submittedName>
</protein>
<feature type="compositionally biased region" description="Polar residues" evidence="2">
    <location>
        <begin position="64"/>
        <end position="73"/>
    </location>
</feature>
<reference evidence="4" key="1">
    <citation type="submission" date="2021-01" db="EMBL/GenBank/DDBJ databases">
        <authorList>
            <person name="Corre E."/>
            <person name="Pelletier E."/>
            <person name="Niang G."/>
            <person name="Scheremetjew M."/>
            <person name="Finn R."/>
            <person name="Kale V."/>
            <person name="Holt S."/>
            <person name="Cochrane G."/>
            <person name="Meng A."/>
            <person name="Brown T."/>
            <person name="Cohen L."/>
        </authorList>
    </citation>
    <scope>NUCLEOTIDE SEQUENCE</scope>
    <source>
        <strain evidence="4">CCMP3105</strain>
    </source>
</reference>
<sequence>MPPMPLPSQRRLPMMFFQRPMEKLFGETRSVESDQESSEGDEIPDWDRRPVRPAPGKPGVTERVLSNRSSARQPKQPGLMAPSSSWGAAAARAAAVAARRSALWTEEQLQQLHSLCKLQEGQIAQLRSDLSALQQQLAAQAETSRTELADLSSLRADVAEIRAEGGPLHHSEEEDARRRDRFEQLFARAEEQVRQLQARVRELAPAPAQAEEKARQLEASPAEDPPGQQGADEDPTCRSQQDPPGQQGADEDPTRRSQQDAQDPPGRQLDGGPAPAKRKGEAMFSRAVGFLLPPGALVARCSTTDLPAGQQRQWPPGPPAKMWI</sequence>
<name>A0A6T1HFC6_9DINO</name>
<dbReference type="AlphaFoldDB" id="A0A6T1HFC6"/>
<evidence type="ECO:0000256" key="1">
    <source>
        <dbReference type="SAM" id="Coils"/>
    </source>
</evidence>
<feature type="compositionally biased region" description="Polar residues" evidence="2">
    <location>
        <begin position="303"/>
        <end position="313"/>
    </location>
</feature>
<feature type="compositionally biased region" description="Basic and acidic residues" evidence="2">
    <location>
        <begin position="23"/>
        <end position="32"/>
    </location>
</feature>
<accession>A0A6T1HFC6</accession>
<keyword evidence="1" id="KW-0175">Coiled coil</keyword>
<dbReference type="EMBL" id="HBNR01057617">
    <property type="protein sequence ID" value="CAE4625112.1"/>
    <property type="molecule type" value="Transcribed_RNA"/>
</dbReference>
<feature type="region of interest" description="Disordered" evidence="2">
    <location>
        <begin position="303"/>
        <end position="324"/>
    </location>
</feature>
<evidence type="ECO:0000256" key="2">
    <source>
        <dbReference type="SAM" id="MobiDB-lite"/>
    </source>
</evidence>
<evidence type="ECO:0000313" key="4">
    <source>
        <dbReference type="EMBL" id="CAE4625116.1"/>
    </source>
</evidence>
<gene>
    <name evidence="3" type="ORF">AMON00008_LOCUS40527</name>
    <name evidence="4" type="ORF">AMON00008_LOCUS40529</name>
</gene>
<evidence type="ECO:0000313" key="3">
    <source>
        <dbReference type="EMBL" id="CAE4625112.1"/>
    </source>
</evidence>